<keyword evidence="1" id="KW-0472">Membrane</keyword>
<evidence type="ECO:0000313" key="2">
    <source>
        <dbReference type="Ensembl" id="ENSGMOP00000059592.1"/>
    </source>
</evidence>
<reference evidence="2" key="1">
    <citation type="submission" date="2025-08" db="UniProtKB">
        <authorList>
            <consortium name="Ensembl"/>
        </authorList>
    </citation>
    <scope>IDENTIFICATION</scope>
</reference>
<dbReference type="GO" id="GO:0006606">
    <property type="term" value="P:protein import into nucleus"/>
    <property type="evidence" value="ECO:0007669"/>
    <property type="project" value="TreeGrafter"/>
</dbReference>
<dbReference type="PANTHER" id="PTHR15191">
    <property type="entry name" value="PROTEIN CBG20567"/>
    <property type="match status" value="1"/>
</dbReference>
<feature type="transmembrane region" description="Helical" evidence="1">
    <location>
        <begin position="60"/>
        <end position="84"/>
    </location>
</feature>
<dbReference type="PANTHER" id="PTHR15191:SF13">
    <property type="entry name" value="PTTG1-INTERACTING PROTEIN A"/>
    <property type="match status" value="1"/>
</dbReference>
<evidence type="ECO:0000256" key="1">
    <source>
        <dbReference type="SAM" id="Phobius"/>
    </source>
</evidence>
<evidence type="ECO:0000313" key="3">
    <source>
        <dbReference type="Proteomes" id="UP000694546"/>
    </source>
</evidence>
<proteinExistence type="predicted"/>
<dbReference type="Proteomes" id="UP000694546">
    <property type="component" value="Chromosome 5"/>
</dbReference>
<keyword evidence="3" id="KW-1185">Reference proteome</keyword>
<dbReference type="AlphaFoldDB" id="A0A8C5CKD1"/>
<dbReference type="Ensembl" id="ENSGMOT00000074798.1">
    <property type="protein sequence ID" value="ENSGMOP00000059592.1"/>
    <property type="gene ID" value="ENSGMOG00000011026.2"/>
</dbReference>
<sequence>TACELMNASNCEGCLANVSCLWCLTSEKCITYPVSTILPPHAVCPLNDARWGLCWMNFQILIITLSVVGAVIILAFIVCLLCCCKCQNSREGSSFKKNLHHYLKELAIPSICQSFIVMRYIYVYYQMPD</sequence>
<accession>A0A8C5CKD1</accession>
<dbReference type="GO" id="GO:0005634">
    <property type="term" value="C:nucleus"/>
    <property type="evidence" value="ECO:0007669"/>
    <property type="project" value="TreeGrafter"/>
</dbReference>
<reference evidence="2" key="2">
    <citation type="submission" date="2025-09" db="UniProtKB">
        <authorList>
            <consortium name="Ensembl"/>
        </authorList>
    </citation>
    <scope>IDENTIFICATION</scope>
</reference>
<keyword evidence="1" id="KW-0812">Transmembrane</keyword>
<name>A0A8C5CKD1_GADMO</name>
<protein>
    <submittedName>
        <fullName evidence="2">PTTG1 interacting protein</fullName>
    </submittedName>
</protein>
<organism evidence="2 3">
    <name type="scientific">Gadus morhua</name>
    <name type="common">Atlantic cod</name>
    <dbReference type="NCBI Taxonomy" id="8049"/>
    <lineage>
        <taxon>Eukaryota</taxon>
        <taxon>Metazoa</taxon>
        <taxon>Chordata</taxon>
        <taxon>Craniata</taxon>
        <taxon>Vertebrata</taxon>
        <taxon>Euteleostomi</taxon>
        <taxon>Actinopterygii</taxon>
        <taxon>Neopterygii</taxon>
        <taxon>Teleostei</taxon>
        <taxon>Neoteleostei</taxon>
        <taxon>Acanthomorphata</taxon>
        <taxon>Zeiogadaria</taxon>
        <taxon>Gadariae</taxon>
        <taxon>Gadiformes</taxon>
        <taxon>Gadoidei</taxon>
        <taxon>Gadidae</taxon>
        <taxon>Gadus</taxon>
    </lineage>
</organism>
<dbReference type="GO" id="GO:0005737">
    <property type="term" value="C:cytoplasm"/>
    <property type="evidence" value="ECO:0007669"/>
    <property type="project" value="TreeGrafter"/>
</dbReference>
<dbReference type="GeneTree" id="ENSGT00390000004977"/>
<dbReference type="InterPro" id="IPR052304">
    <property type="entry name" value="PTTG1IP"/>
</dbReference>
<gene>
    <name evidence="2" type="primary">PTTG1IP</name>
</gene>
<keyword evidence="1" id="KW-1133">Transmembrane helix</keyword>